<evidence type="ECO:0000313" key="2">
    <source>
        <dbReference type="EMBL" id="KAL2836246.1"/>
    </source>
</evidence>
<feature type="transmembrane region" description="Helical" evidence="1">
    <location>
        <begin position="62"/>
        <end position="82"/>
    </location>
</feature>
<proteinExistence type="predicted"/>
<dbReference type="EMBL" id="JBFXLU010000182">
    <property type="protein sequence ID" value="KAL2836246.1"/>
    <property type="molecule type" value="Genomic_DNA"/>
</dbReference>
<accession>A0ABR4J8T6</accession>
<organism evidence="2 3">
    <name type="scientific">Aspergillus pseudoustus</name>
    <dbReference type="NCBI Taxonomy" id="1810923"/>
    <lineage>
        <taxon>Eukaryota</taxon>
        <taxon>Fungi</taxon>
        <taxon>Dikarya</taxon>
        <taxon>Ascomycota</taxon>
        <taxon>Pezizomycotina</taxon>
        <taxon>Eurotiomycetes</taxon>
        <taxon>Eurotiomycetidae</taxon>
        <taxon>Eurotiales</taxon>
        <taxon>Aspergillaceae</taxon>
        <taxon>Aspergillus</taxon>
        <taxon>Aspergillus subgen. Nidulantes</taxon>
    </lineage>
</organism>
<gene>
    <name evidence="2" type="ORF">BJY01DRAFT_59563</name>
</gene>
<comment type="caution">
    <text evidence="2">The sequence shown here is derived from an EMBL/GenBank/DDBJ whole genome shotgun (WGS) entry which is preliminary data.</text>
</comment>
<keyword evidence="1" id="KW-1133">Transmembrane helix</keyword>
<evidence type="ECO:0008006" key="4">
    <source>
        <dbReference type="Google" id="ProtNLM"/>
    </source>
</evidence>
<dbReference type="Proteomes" id="UP001610446">
    <property type="component" value="Unassembled WGS sequence"/>
</dbReference>
<evidence type="ECO:0000313" key="3">
    <source>
        <dbReference type="Proteomes" id="UP001610446"/>
    </source>
</evidence>
<feature type="transmembrane region" description="Helical" evidence="1">
    <location>
        <begin position="40"/>
        <end position="57"/>
    </location>
</feature>
<evidence type="ECO:0000256" key="1">
    <source>
        <dbReference type="SAM" id="Phobius"/>
    </source>
</evidence>
<keyword evidence="1" id="KW-0812">Transmembrane</keyword>
<name>A0ABR4J8T6_9EURO</name>
<feature type="transmembrane region" description="Helical" evidence="1">
    <location>
        <begin position="88"/>
        <end position="111"/>
    </location>
</feature>
<keyword evidence="1" id="KW-0472">Membrane</keyword>
<sequence>MIGLIFATTGHAQVFRDRTADRLMNRKTLPLLLPPRVARYSLAGLILLWTAALVFLWSPPDVVSAVFVMTALCAGGAVSARWDEADQWGYVGYAVWLLLVNVLPGFCHVGVRE</sequence>
<protein>
    <recommendedName>
        <fullName evidence="4">UbiA prenyltransferase family-domain-containing protein</fullName>
    </recommendedName>
</protein>
<keyword evidence="3" id="KW-1185">Reference proteome</keyword>
<reference evidence="2 3" key="1">
    <citation type="submission" date="2024-07" db="EMBL/GenBank/DDBJ databases">
        <title>Section-level genome sequencing and comparative genomics of Aspergillus sections Usti and Cavernicolus.</title>
        <authorList>
            <consortium name="Lawrence Berkeley National Laboratory"/>
            <person name="Nybo J.L."/>
            <person name="Vesth T.C."/>
            <person name="Theobald S."/>
            <person name="Frisvad J.C."/>
            <person name="Larsen T.O."/>
            <person name="Kjaerboelling I."/>
            <person name="Rothschild-Mancinelli K."/>
            <person name="Lyhne E.K."/>
            <person name="Kogle M.E."/>
            <person name="Barry K."/>
            <person name="Clum A."/>
            <person name="Na H."/>
            <person name="Ledsgaard L."/>
            <person name="Lin J."/>
            <person name="Lipzen A."/>
            <person name="Kuo A."/>
            <person name="Riley R."/>
            <person name="Mondo S."/>
            <person name="Labutti K."/>
            <person name="Haridas S."/>
            <person name="Pangalinan J."/>
            <person name="Salamov A.A."/>
            <person name="Simmons B.A."/>
            <person name="Magnuson J.K."/>
            <person name="Chen J."/>
            <person name="Drula E."/>
            <person name="Henrissat B."/>
            <person name="Wiebenga A."/>
            <person name="Lubbers R.J."/>
            <person name="Gomes A.C."/>
            <person name="Makela M.R."/>
            <person name="Stajich J."/>
            <person name="Grigoriev I.V."/>
            <person name="Mortensen U.H."/>
            <person name="De Vries R.P."/>
            <person name="Baker S.E."/>
            <person name="Andersen M.R."/>
        </authorList>
    </citation>
    <scope>NUCLEOTIDE SEQUENCE [LARGE SCALE GENOMIC DNA]</scope>
    <source>
        <strain evidence="2 3">CBS 123904</strain>
    </source>
</reference>